<dbReference type="RefSeq" id="XP_018379559.1">
    <property type="nucleotide sequence ID" value="XM_018532285.1"/>
</dbReference>
<dbReference type="VEuPathDB" id="FungiDB:CC77DRAFT_573342"/>
<organism evidence="2 3">
    <name type="scientific">Alternaria alternata</name>
    <name type="common">Alternaria rot fungus</name>
    <name type="synonym">Torula alternata</name>
    <dbReference type="NCBI Taxonomy" id="5599"/>
    <lineage>
        <taxon>Eukaryota</taxon>
        <taxon>Fungi</taxon>
        <taxon>Dikarya</taxon>
        <taxon>Ascomycota</taxon>
        <taxon>Pezizomycotina</taxon>
        <taxon>Dothideomycetes</taxon>
        <taxon>Pleosporomycetidae</taxon>
        <taxon>Pleosporales</taxon>
        <taxon>Pleosporineae</taxon>
        <taxon>Pleosporaceae</taxon>
        <taxon>Alternaria</taxon>
        <taxon>Alternaria sect. Alternaria</taxon>
        <taxon>Alternaria alternata complex</taxon>
    </lineage>
</organism>
<dbReference type="KEGG" id="aalt:CC77DRAFT_573342"/>
<sequence>MYQVQDWLEPRKSTTVQSRGTEYSKDIKLRYFPILQFLHTRTRLRLRSYHTTALHTPHTQAHYPMSPSPAIGAFVCPSIEDSKHQKMTSAIESGTFMYLYNPQRHHTMIYDPELGTSACECSHQKSKFQSVIKKVSYCIVVCAHVSAAITIFIASFLTIMSWKHPHTVQQWFENGSWGVIIWSLFVVNVCMCLVLEISYTMLDE</sequence>
<gene>
    <name evidence="2" type="ORF">CC77DRAFT_573342</name>
</gene>
<dbReference type="GeneID" id="29117879"/>
<protein>
    <submittedName>
        <fullName evidence="2">Uncharacterized protein</fullName>
    </submittedName>
</protein>
<proteinExistence type="predicted"/>
<evidence type="ECO:0000256" key="1">
    <source>
        <dbReference type="SAM" id="Phobius"/>
    </source>
</evidence>
<keyword evidence="1" id="KW-0472">Membrane</keyword>
<feature type="transmembrane region" description="Helical" evidence="1">
    <location>
        <begin position="135"/>
        <end position="159"/>
    </location>
</feature>
<keyword evidence="1" id="KW-1133">Transmembrane helix</keyword>
<evidence type="ECO:0000313" key="3">
    <source>
        <dbReference type="Proteomes" id="UP000077248"/>
    </source>
</evidence>
<keyword evidence="3" id="KW-1185">Reference proteome</keyword>
<evidence type="ECO:0000313" key="2">
    <source>
        <dbReference type="EMBL" id="OAG14138.1"/>
    </source>
</evidence>
<keyword evidence="1" id="KW-0812">Transmembrane</keyword>
<dbReference type="EMBL" id="KV441502">
    <property type="protein sequence ID" value="OAG14138.1"/>
    <property type="molecule type" value="Genomic_DNA"/>
</dbReference>
<dbReference type="Proteomes" id="UP000077248">
    <property type="component" value="Unassembled WGS sequence"/>
</dbReference>
<dbReference type="AlphaFoldDB" id="A0A177D3U1"/>
<name>A0A177D3U1_ALTAL</name>
<reference evidence="2 3" key="1">
    <citation type="submission" date="2016-05" db="EMBL/GenBank/DDBJ databases">
        <title>Comparative analysis of secretome profiles of manganese(II)-oxidizing ascomycete fungi.</title>
        <authorList>
            <consortium name="DOE Joint Genome Institute"/>
            <person name="Zeiner C.A."/>
            <person name="Purvine S.O."/>
            <person name="Zink E.M."/>
            <person name="Wu S."/>
            <person name="Pasa-Tolic L."/>
            <person name="Chaput D.L."/>
            <person name="Haridas S."/>
            <person name="Grigoriev I.V."/>
            <person name="Santelli C.M."/>
            <person name="Hansel C.M."/>
        </authorList>
    </citation>
    <scope>NUCLEOTIDE SEQUENCE [LARGE SCALE GENOMIC DNA]</scope>
    <source>
        <strain evidence="2 3">SRC1lrK2f</strain>
    </source>
</reference>
<feature type="transmembrane region" description="Helical" evidence="1">
    <location>
        <begin position="179"/>
        <end position="202"/>
    </location>
</feature>
<accession>A0A177D3U1</accession>